<name>A0ABV9NC12_9PROT</name>
<dbReference type="InterPro" id="IPR004154">
    <property type="entry name" value="Anticodon-bd"/>
</dbReference>
<evidence type="ECO:0000256" key="6">
    <source>
        <dbReference type="ARBA" id="ARBA00022840"/>
    </source>
</evidence>
<accession>A0ABV9NC12</accession>
<reference evidence="13" key="1">
    <citation type="journal article" date="2019" name="Int. J. Syst. Evol. Microbiol.">
        <title>The Global Catalogue of Microorganisms (GCM) 10K type strain sequencing project: providing services to taxonomists for standard genome sequencing and annotation.</title>
        <authorList>
            <consortium name="The Broad Institute Genomics Platform"/>
            <consortium name="The Broad Institute Genome Sequencing Center for Infectious Disease"/>
            <person name="Wu L."/>
            <person name="Ma J."/>
        </authorList>
    </citation>
    <scope>NUCLEOTIDE SEQUENCE [LARGE SCALE GENOMIC DNA]</scope>
    <source>
        <strain evidence="13">CCUG 62981</strain>
    </source>
</reference>
<dbReference type="Pfam" id="PF13393">
    <property type="entry name" value="tRNA-synt_His"/>
    <property type="match status" value="1"/>
</dbReference>
<dbReference type="Gene3D" id="3.30.930.10">
    <property type="entry name" value="Bira Bifunctional Protein, Domain 2"/>
    <property type="match status" value="1"/>
</dbReference>
<dbReference type="InterPro" id="IPR045864">
    <property type="entry name" value="aa-tRNA-synth_II/BPL/LPL"/>
</dbReference>
<evidence type="ECO:0000256" key="3">
    <source>
        <dbReference type="ARBA" id="ARBA00022490"/>
    </source>
</evidence>
<dbReference type="PROSITE" id="PS50862">
    <property type="entry name" value="AA_TRNA_LIGASE_II"/>
    <property type="match status" value="1"/>
</dbReference>
<sequence length="491" mass="53083">MAKEKTFRPKARRPRGFEDRAAHVIRAERALVTAASAVYERWGFEPLETPAFEYADALGKFLPDEDRPNEGVFAMQDDDGQWMALRYDLTAPLARFAAEGFQDLVKPYRRYQFGEVWRNEKPGPGRFRQFVQCDADNVGASGPAADAEMIALAAEVMRAAGLTDSEFVIRVNDRRLLDGVLESLGSADETRRMRVLRAIDKLDRLGMEGVELLLGKGRKDESGDFTEGAGLDEAGRARVLGFLEASKAGGSRAEVTARLAGSAGETAARAGVEALEEINAILTALGISESLAVFDPSVVRGLGYYTGPVFETELLATPTYPDGSPMQFGSVASGGRYDDLVARFTGQQVPATGFSFGVSRFAAALSALGRLEGADAAPLVIVVAADKARMADYFIMAAELRSAGLRAEAFTGNGNMGKQLKYADRRDAAFAVICGEEEFASGTVQIKDLNLGAQLAESITDRDEWKEQKQQFSVPRSELVSAILTRLSARG</sequence>
<comment type="caution">
    <text evidence="12">The sequence shown here is derived from an EMBL/GenBank/DDBJ whole genome shotgun (WGS) entry which is preliminary data.</text>
</comment>
<dbReference type="CDD" id="cd00859">
    <property type="entry name" value="HisRS_anticodon"/>
    <property type="match status" value="1"/>
</dbReference>
<evidence type="ECO:0000256" key="10">
    <source>
        <dbReference type="HAMAP-Rule" id="MF_00127"/>
    </source>
</evidence>
<evidence type="ECO:0000256" key="1">
    <source>
        <dbReference type="ARBA" id="ARBA00008226"/>
    </source>
</evidence>
<dbReference type="SUPFAM" id="SSF55681">
    <property type="entry name" value="Class II aaRS and biotin synthetases"/>
    <property type="match status" value="1"/>
</dbReference>
<comment type="subcellular location">
    <subcellularLocation>
        <location evidence="10">Cytoplasm</location>
    </subcellularLocation>
</comment>
<dbReference type="InterPro" id="IPR006195">
    <property type="entry name" value="aa-tRNA-synth_II"/>
</dbReference>
<dbReference type="Pfam" id="PF03129">
    <property type="entry name" value="HGTP_anticodon"/>
    <property type="match status" value="1"/>
</dbReference>
<feature type="domain" description="Aminoacyl-transfer RNA synthetases class-II family profile" evidence="11">
    <location>
        <begin position="40"/>
        <end position="378"/>
    </location>
</feature>
<dbReference type="RefSeq" id="WP_371392292.1">
    <property type="nucleotide sequence ID" value="NZ_CP163421.1"/>
</dbReference>
<dbReference type="PANTHER" id="PTHR11476">
    <property type="entry name" value="HISTIDYL-TRNA SYNTHETASE"/>
    <property type="match status" value="1"/>
</dbReference>
<dbReference type="EC" id="6.1.1.21" evidence="10"/>
<comment type="similarity">
    <text evidence="1 10">Belongs to the class-II aminoacyl-tRNA synthetase family.</text>
</comment>
<evidence type="ECO:0000256" key="5">
    <source>
        <dbReference type="ARBA" id="ARBA00022741"/>
    </source>
</evidence>
<evidence type="ECO:0000313" key="12">
    <source>
        <dbReference type="EMBL" id="MFC4725039.1"/>
    </source>
</evidence>
<dbReference type="InterPro" id="IPR036621">
    <property type="entry name" value="Anticodon-bd_dom_sf"/>
</dbReference>
<evidence type="ECO:0000256" key="7">
    <source>
        <dbReference type="ARBA" id="ARBA00022917"/>
    </source>
</evidence>
<dbReference type="HAMAP" id="MF_00127">
    <property type="entry name" value="His_tRNA_synth"/>
    <property type="match status" value="1"/>
</dbReference>
<dbReference type="InterPro" id="IPR004516">
    <property type="entry name" value="HisRS/HisZ"/>
</dbReference>
<evidence type="ECO:0000256" key="2">
    <source>
        <dbReference type="ARBA" id="ARBA00011738"/>
    </source>
</evidence>
<evidence type="ECO:0000256" key="9">
    <source>
        <dbReference type="ARBA" id="ARBA00047639"/>
    </source>
</evidence>
<evidence type="ECO:0000259" key="11">
    <source>
        <dbReference type="PROSITE" id="PS50862"/>
    </source>
</evidence>
<protein>
    <recommendedName>
        <fullName evidence="10">Histidine--tRNA ligase</fullName>
        <ecNumber evidence="10">6.1.1.21</ecNumber>
    </recommendedName>
    <alternativeName>
        <fullName evidence="10">Histidyl-tRNA synthetase</fullName>
        <shortName evidence="10">HisRS</shortName>
    </alternativeName>
</protein>
<dbReference type="PANTHER" id="PTHR11476:SF7">
    <property type="entry name" value="HISTIDINE--TRNA LIGASE"/>
    <property type="match status" value="1"/>
</dbReference>
<dbReference type="PIRSF" id="PIRSF001549">
    <property type="entry name" value="His-tRNA_synth"/>
    <property type="match status" value="1"/>
</dbReference>
<keyword evidence="5 10" id="KW-0547">Nucleotide-binding</keyword>
<keyword evidence="7 10" id="KW-0648">Protein biosynthesis</keyword>
<comment type="subunit">
    <text evidence="2 10">Homodimer.</text>
</comment>
<dbReference type="Proteomes" id="UP001596024">
    <property type="component" value="Unassembled WGS sequence"/>
</dbReference>
<dbReference type="GO" id="GO:0004821">
    <property type="term" value="F:histidine-tRNA ligase activity"/>
    <property type="evidence" value="ECO:0007669"/>
    <property type="project" value="UniProtKB-EC"/>
</dbReference>
<evidence type="ECO:0000256" key="8">
    <source>
        <dbReference type="ARBA" id="ARBA00023146"/>
    </source>
</evidence>
<dbReference type="InterPro" id="IPR033656">
    <property type="entry name" value="HisRS_anticodon"/>
</dbReference>
<dbReference type="InterPro" id="IPR041715">
    <property type="entry name" value="HisRS-like_core"/>
</dbReference>
<keyword evidence="13" id="KW-1185">Reference proteome</keyword>
<organism evidence="12 13">
    <name type="scientific">Glycocaulis abyssi</name>
    <dbReference type="NCBI Taxonomy" id="1433403"/>
    <lineage>
        <taxon>Bacteria</taxon>
        <taxon>Pseudomonadati</taxon>
        <taxon>Pseudomonadota</taxon>
        <taxon>Alphaproteobacteria</taxon>
        <taxon>Maricaulales</taxon>
        <taxon>Maricaulaceae</taxon>
        <taxon>Glycocaulis</taxon>
    </lineage>
</organism>
<dbReference type="EMBL" id="JBHSGQ010000003">
    <property type="protein sequence ID" value="MFC4725039.1"/>
    <property type="molecule type" value="Genomic_DNA"/>
</dbReference>
<evidence type="ECO:0000256" key="4">
    <source>
        <dbReference type="ARBA" id="ARBA00022598"/>
    </source>
</evidence>
<comment type="catalytic activity">
    <reaction evidence="9 10">
        <text>tRNA(His) + L-histidine + ATP = L-histidyl-tRNA(His) + AMP + diphosphate + H(+)</text>
        <dbReference type="Rhea" id="RHEA:17313"/>
        <dbReference type="Rhea" id="RHEA-COMP:9665"/>
        <dbReference type="Rhea" id="RHEA-COMP:9689"/>
        <dbReference type="ChEBI" id="CHEBI:15378"/>
        <dbReference type="ChEBI" id="CHEBI:30616"/>
        <dbReference type="ChEBI" id="CHEBI:33019"/>
        <dbReference type="ChEBI" id="CHEBI:57595"/>
        <dbReference type="ChEBI" id="CHEBI:78442"/>
        <dbReference type="ChEBI" id="CHEBI:78527"/>
        <dbReference type="ChEBI" id="CHEBI:456215"/>
        <dbReference type="EC" id="6.1.1.21"/>
    </reaction>
</comment>
<proteinExistence type="inferred from homology"/>
<dbReference type="InterPro" id="IPR015807">
    <property type="entry name" value="His-tRNA-ligase"/>
</dbReference>
<dbReference type="SUPFAM" id="SSF52954">
    <property type="entry name" value="Class II aaRS ABD-related"/>
    <property type="match status" value="1"/>
</dbReference>
<dbReference type="NCBIfam" id="TIGR00442">
    <property type="entry name" value="hisS"/>
    <property type="match status" value="1"/>
</dbReference>
<keyword evidence="4 10" id="KW-0436">Ligase</keyword>
<keyword evidence="6 10" id="KW-0067">ATP-binding</keyword>
<evidence type="ECO:0000313" key="13">
    <source>
        <dbReference type="Proteomes" id="UP001596024"/>
    </source>
</evidence>
<dbReference type="CDD" id="cd00773">
    <property type="entry name" value="HisRS-like_core"/>
    <property type="match status" value="1"/>
</dbReference>
<keyword evidence="8 10" id="KW-0030">Aminoacyl-tRNA synthetase</keyword>
<dbReference type="Gene3D" id="3.40.50.800">
    <property type="entry name" value="Anticodon-binding domain"/>
    <property type="match status" value="1"/>
</dbReference>
<gene>
    <name evidence="10 12" type="primary">hisS</name>
    <name evidence="12" type="ORF">ACFPB0_07040</name>
</gene>
<keyword evidence="3 10" id="KW-0963">Cytoplasm</keyword>